<sequence length="33" mass="3947">MTDDAQLIIIACYCTFRFLKNYIYVSTRLLLPF</sequence>
<dbReference type="AlphaFoldDB" id="A0A0A8ZZV7"/>
<name>A0A0A8ZZV7_ARUDO</name>
<reference evidence="1" key="1">
    <citation type="submission" date="2014-09" db="EMBL/GenBank/DDBJ databases">
        <authorList>
            <person name="Magalhaes I.L.F."/>
            <person name="Oliveira U."/>
            <person name="Santos F.R."/>
            <person name="Vidigal T.H.D.A."/>
            <person name="Brescovit A.D."/>
            <person name="Santos A.J."/>
        </authorList>
    </citation>
    <scope>NUCLEOTIDE SEQUENCE</scope>
    <source>
        <tissue evidence="1">Shoot tissue taken approximately 20 cm above the soil surface</tissue>
    </source>
</reference>
<dbReference type="EMBL" id="GBRH01252966">
    <property type="protein sequence ID" value="JAD44929.1"/>
    <property type="molecule type" value="Transcribed_RNA"/>
</dbReference>
<evidence type="ECO:0000313" key="1">
    <source>
        <dbReference type="EMBL" id="JAD44929.1"/>
    </source>
</evidence>
<protein>
    <submittedName>
        <fullName evidence="1">Uncharacterized protein</fullName>
    </submittedName>
</protein>
<reference evidence="1" key="2">
    <citation type="journal article" date="2015" name="Data Brief">
        <title>Shoot transcriptome of the giant reed, Arundo donax.</title>
        <authorList>
            <person name="Barrero R.A."/>
            <person name="Guerrero F.D."/>
            <person name="Moolhuijzen P."/>
            <person name="Goolsby J.A."/>
            <person name="Tidwell J."/>
            <person name="Bellgard S.E."/>
            <person name="Bellgard M.I."/>
        </authorList>
    </citation>
    <scope>NUCLEOTIDE SEQUENCE</scope>
    <source>
        <tissue evidence="1">Shoot tissue taken approximately 20 cm above the soil surface</tissue>
    </source>
</reference>
<proteinExistence type="predicted"/>
<organism evidence="1">
    <name type="scientific">Arundo donax</name>
    <name type="common">Giant reed</name>
    <name type="synonym">Donax arundinaceus</name>
    <dbReference type="NCBI Taxonomy" id="35708"/>
    <lineage>
        <taxon>Eukaryota</taxon>
        <taxon>Viridiplantae</taxon>
        <taxon>Streptophyta</taxon>
        <taxon>Embryophyta</taxon>
        <taxon>Tracheophyta</taxon>
        <taxon>Spermatophyta</taxon>
        <taxon>Magnoliopsida</taxon>
        <taxon>Liliopsida</taxon>
        <taxon>Poales</taxon>
        <taxon>Poaceae</taxon>
        <taxon>PACMAD clade</taxon>
        <taxon>Arundinoideae</taxon>
        <taxon>Arundineae</taxon>
        <taxon>Arundo</taxon>
    </lineage>
</organism>
<accession>A0A0A8ZZV7</accession>